<comment type="caution">
    <text evidence="1">The sequence shown here is derived from an EMBL/GenBank/DDBJ whole genome shotgun (WGS) entry which is preliminary data.</text>
</comment>
<dbReference type="EMBL" id="JAEPRB010000061">
    <property type="protein sequence ID" value="KAG2223440.1"/>
    <property type="molecule type" value="Genomic_DNA"/>
</dbReference>
<sequence length="201" mass="23118">MNNDDATPAWTTALLQRLQAVEQQLATTVNINNDPNVTVRNPGADFHPTEEMLAQYPFIQEDFFKRPLDDSQRRQFLFDCPKNAVRNYDPLKLNKVTVSASAKHFDSALYNIQYRLSGLTRALDWFLYQNLHGNFNDANIRQQGSDFAQAMHELLSDLASYITTLRTDNFYKGLPNHLEAPGSHQENFLVSTQDMLDHTFF</sequence>
<protein>
    <submittedName>
        <fullName evidence="1">Uncharacterized protein</fullName>
    </submittedName>
</protein>
<dbReference type="Proteomes" id="UP000646827">
    <property type="component" value="Unassembled WGS sequence"/>
</dbReference>
<evidence type="ECO:0000313" key="2">
    <source>
        <dbReference type="Proteomes" id="UP000646827"/>
    </source>
</evidence>
<keyword evidence="2" id="KW-1185">Reference proteome</keyword>
<dbReference type="AlphaFoldDB" id="A0A8H7S7A3"/>
<gene>
    <name evidence="1" type="ORF">INT45_001746</name>
</gene>
<organism evidence="1 2">
    <name type="scientific">Circinella minor</name>
    <dbReference type="NCBI Taxonomy" id="1195481"/>
    <lineage>
        <taxon>Eukaryota</taxon>
        <taxon>Fungi</taxon>
        <taxon>Fungi incertae sedis</taxon>
        <taxon>Mucoromycota</taxon>
        <taxon>Mucoromycotina</taxon>
        <taxon>Mucoromycetes</taxon>
        <taxon>Mucorales</taxon>
        <taxon>Lichtheimiaceae</taxon>
        <taxon>Circinella</taxon>
    </lineage>
</organism>
<name>A0A8H7S7A3_9FUNG</name>
<dbReference type="OrthoDB" id="5545891at2759"/>
<reference evidence="1 2" key="1">
    <citation type="submission" date="2020-12" db="EMBL/GenBank/DDBJ databases">
        <title>Metabolic potential, ecology and presence of endohyphal bacteria is reflected in genomic diversity of Mucoromycotina.</title>
        <authorList>
            <person name="Muszewska A."/>
            <person name="Okrasinska A."/>
            <person name="Steczkiewicz K."/>
            <person name="Drgas O."/>
            <person name="Orlowska M."/>
            <person name="Perlinska-Lenart U."/>
            <person name="Aleksandrzak-Piekarczyk T."/>
            <person name="Szatraj K."/>
            <person name="Zielenkiewicz U."/>
            <person name="Pilsyk S."/>
            <person name="Malc E."/>
            <person name="Mieczkowski P."/>
            <person name="Kruszewska J.S."/>
            <person name="Biernat P."/>
            <person name="Pawlowska J."/>
        </authorList>
    </citation>
    <scope>NUCLEOTIDE SEQUENCE [LARGE SCALE GENOMIC DNA]</scope>
    <source>
        <strain evidence="1 2">CBS 142.35</strain>
    </source>
</reference>
<proteinExistence type="predicted"/>
<evidence type="ECO:0000313" key="1">
    <source>
        <dbReference type="EMBL" id="KAG2223440.1"/>
    </source>
</evidence>
<accession>A0A8H7S7A3</accession>